<dbReference type="AlphaFoldDB" id="A0AAN9JPJ7"/>
<sequence>MLVCAIPIPVPVGIEVNMSCSCGSGDNIQCSNARKTTMSGFYEGNNEGSTFTSGNEGNDTESKQMIEDKEEVEDDTVDVNLEPQLHKMLQIGNITSREIRELQFSCVDDAYIFYNEYVKVKGFGIRRGKVGHNCNKE</sequence>
<evidence type="ECO:0000313" key="2">
    <source>
        <dbReference type="EMBL" id="KAK7301934.1"/>
    </source>
</evidence>
<comment type="caution">
    <text evidence="2">The sequence shown here is derived from an EMBL/GenBank/DDBJ whole genome shotgun (WGS) entry which is preliminary data.</text>
</comment>
<feature type="compositionally biased region" description="Polar residues" evidence="1">
    <location>
        <begin position="46"/>
        <end position="57"/>
    </location>
</feature>
<proteinExistence type="predicted"/>
<feature type="region of interest" description="Disordered" evidence="1">
    <location>
        <begin position="44"/>
        <end position="63"/>
    </location>
</feature>
<protein>
    <recommendedName>
        <fullName evidence="4">FAR1 domain-containing protein</fullName>
    </recommendedName>
</protein>
<accession>A0AAN9JPJ7</accession>
<dbReference type="Proteomes" id="UP001359559">
    <property type="component" value="Unassembled WGS sequence"/>
</dbReference>
<evidence type="ECO:0008006" key="4">
    <source>
        <dbReference type="Google" id="ProtNLM"/>
    </source>
</evidence>
<name>A0AAN9JPJ7_CLITE</name>
<gene>
    <name evidence="2" type="ORF">RJT34_12811</name>
</gene>
<evidence type="ECO:0000256" key="1">
    <source>
        <dbReference type="SAM" id="MobiDB-lite"/>
    </source>
</evidence>
<evidence type="ECO:0000313" key="3">
    <source>
        <dbReference type="Proteomes" id="UP001359559"/>
    </source>
</evidence>
<dbReference type="EMBL" id="JAYKXN010000003">
    <property type="protein sequence ID" value="KAK7301934.1"/>
    <property type="molecule type" value="Genomic_DNA"/>
</dbReference>
<organism evidence="2 3">
    <name type="scientific">Clitoria ternatea</name>
    <name type="common">Butterfly pea</name>
    <dbReference type="NCBI Taxonomy" id="43366"/>
    <lineage>
        <taxon>Eukaryota</taxon>
        <taxon>Viridiplantae</taxon>
        <taxon>Streptophyta</taxon>
        <taxon>Embryophyta</taxon>
        <taxon>Tracheophyta</taxon>
        <taxon>Spermatophyta</taxon>
        <taxon>Magnoliopsida</taxon>
        <taxon>eudicotyledons</taxon>
        <taxon>Gunneridae</taxon>
        <taxon>Pentapetalae</taxon>
        <taxon>rosids</taxon>
        <taxon>fabids</taxon>
        <taxon>Fabales</taxon>
        <taxon>Fabaceae</taxon>
        <taxon>Papilionoideae</taxon>
        <taxon>50 kb inversion clade</taxon>
        <taxon>NPAAA clade</taxon>
        <taxon>indigoferoid/millettioid clade</taxon>
        <taxon>Phaseoleae</taxon>
        <taxon>Clitoria</taxon>
    </lineage>
</organism>
<keyword evidence="3" id="KW-1185">Reference proteome</keyword>
<reference evidence="2 3" key="1">
    <citation type="submission" date="2024-01" db="EMBL/GenBank/DDBJ databases">
        <title>The genomes of 5 underutilized Papilionoideae crops provide insights into root nodulation and disease resistance.</title>
        <authorList>
            <person name="Yuan L."/>
        </authorList>
    </citation>
    <scope>NUCLEOTIDE SEQUENCE [LARGE SCALE GENOMIC DNA]</scope>
    <source>
        <strain evidence="2">LY-2023</strain>
        <tissue evidence="2">Leaf</tissue>
    </source>
</reference>